<evidence type="ECO:0000259" key="3">
    <source>
        <dbReference type="Pfam" id="PF14214"/>
    </source>
</evidence>
<dbReference type="GO" id="GO:0000723">
    <property type="term" value="P:telomere maintenance"/>
    <property type="evidence" value="ECO:0007669"/>
    <property type="project" value="InterPro"/>
</dbReference>
<dbReference type="EC" id="5.6.2.3" evidence="1"/>
<dbReference type="InterPro" id="IPR051055">
    <property type="entry name" value="PIF1_helicase"/>
</dbReference>
<dbReference type="EMBL" id="JAPTSV010000008">
    <property type="protein sequence ID" value="KAJ1525565.1"/>
    <property type="molecule type" value="Genomic_DNA"/>
</dbReference>
<keyword evidence="5" id="KW-1185">Reference proteome</keyword>
<feature type="domain" description="DNA helicase Pif1-like DEAD-box helicase" evidence="2">
    <location>
        <begin position="734"/>
        <end position="944"/>
    </location>
</feature>
<keyword evidence="1" id="KW-0227">DNA damage</keyword>
<dbReference type="Gene3D" id="3.40.50.300">
    <property type="entry name" value="P-loop containing nucleotide triphosphate hydrolases"/>
    <property type="match status" value="1"/>
</dbReference>
<comment type="similarity">
    <text evidence="1">Belongs to the helicase family.</text>
</comment>
<keyword evidence="1" id="KW-0234">DNA repair</keyword>
<keyword evidence="1" id="KW-0067">ATP-binding</keyword>
<dbReference type="Pfam" id="PF14214">
    <property type="entry name" value="Helitron_like_N"/>
    <property type="match status" value="1"/>
</dbReference>
<reference evidence="4" key="1">
    <citation type="submission" date="2022-12" db="EMBL/GenBank/DDBJ databases">
        <title>Chromosome-level genome assembly of the bean flower thrips Megalurothrips usitatus.</title>
        <authorList>
            <person name="Ma L."/>
            <person name="Liu Q."/>
            <person name="Li H."/>
            <person name="Cai W."/>
        </authorList>
    </citation>
    <scope>NUCLEOTIDE SEQUENCE</scope>
    <source>
        <strain evidence="4">Cailab_2022a</strain>
    </source>
</reference>
<dbReference type="GO" id="GO:0006281">
    <property type="term" value="P:DNA repair"/>
    <property type="evidence" value="ECO:0007669"/>
    <property type="project" value="UniProtKB-KW"/>
</dbReference>
<accession>A0AAV7XLU4</accession>
<dbReference type="InterPro" id="IPR027417">
    <property type="entry name" value="P-loop_NTPase"/>
</dbReference>
<evidence type="ECO:0000256" key="1">
    <source>
        <dbReference type="RuleBase" id="RU363044"/>
    </source>
</evidence>
<dbReference type="InterPro" id="IPR010285">
    <property type="entry name" value="DNA_helicase_pif1-like_DEAD"/>
</dbReference>
<dbReference type="AlphaFoldDB" id="A0AAV7XLU4"/>
<dbReference type="GO" id="GO:0005524">
    <property type="term" value="F:ATP binding"/>
    <property type="evidence" value="ECO:0007669"/>
    <property type="project" value="UniProtKB-KW"/>
</dbReference>
<feature type="domain" description="Helitron helicase-like" evidence="3">
    <location>
        <begin position="62"/>
        <end position="233"/>
    </location>
</feature>
<name>A0AAV7XLU4_9NEOP</name>
<comment type="catalytic activity">
    <reaction evidence="1">
        <text>ATP + H2O = ADP + phosphate + H(+)</text>
        <dbReference type="Rhea" id="RHEA:13065"/>
        <dbReference type="ChEBI" id="CHEBI:15377"/>
        <dbReference type="ChEBI" id="CHEBI:15378"/>
        <dbReference type="ChEBI" id="CHEBI:30616"/>
        <dbReference type="ChEBI" id="CHEBI:43474"/>
        <dbReference type="ChEBI" id="CHEBI:456216"/>
        <dbReference type="EC" id="5.6.2.3"/>
    </reaction>
</comment>
<dbReference type="PANTHER" id="PTHR47642:SF5">
    <property type="entry name" value="ATP-DEPENDENT DNA HELICASE"/>
    <property type="match status" value="1"/>
</dbReference>
<evidence type="ECO:0000313" key="4">
    <source>
        <dbReference type="EMBL" id="KAJ1525565.1"/>
    </source>
</evidence>
<keyword evidence="1" id="KW-0547">Nucleotide-binding</keyword>
<comment type="caution">
    <text evidence="4">The sequence shown here is derived from an EMBL/GenBank/DDBJ whole genome shotgun (WGS) entry which is preliminary data.</text>
</comment>
<dbReference type="Proteomes" id="UP001075354">
    <property type="component" value="Chromosome 8"/>
</dbReference>
<proteinExistence type="inferred from homology"/>
<sequence>MRSEVRRFDRREARPLSVLYKYNVHVRDQASSRLRHKFKRGAKQSVGAHITKEQLLDVNFVVNSQKRGLAMPCLLPNSSEYWRGRAHDLFAMNRQLGRPHLFATLSFSENNCKVLLSVLRKLHLQHGEMDRHSAANIDSSMPLPAVVSDSALQAIDELLQSEDDGEGVMSSEEKLRLIREDPVVCAMMFREIVLQLKKNLRKKNGPMGRYHVKDWFIRIEFQQRGAPHAHCLLWLNDGPTAPLDDIEGTIRFVDELLTCDSTRPFAARNSHKHTNTCFRNKHVQRRFRTKQLSPTEAHRYCRFGAPFWPTPRSRILYPLLFSEEERRSEDRDDRTWDQYIEHLRQMRLRLKDVLSSPACPGTLQDVWREAGCPDDYTYELAIRTDLKHVKMLYKREVCDRWTNPFLPWVLDAFGFNTDAQIVLDVYSLVRYCVSYVTKAEQNHSQLHNEITNLRREQGFDDRTLMRMLASRCLRAKETSAQEASWVLLNFPLCEMSRKCTFIDTSPPDDRNHCPKAKKNLEALPAGSTDLWYPDIFDVYSRRREDLSNVTLAEFAAVYHQCQNKDNKARRRDRIIRYRRYNEHSDDWDERENFHRAMCTLHVPWREESEDILSAVNEGSSFADLYAQHEESITIKRQRFEAMLGIEQDMEDELQDIVAEEEAEANEAAENARHQLAGDGKFVFDDAEFMDRGAQDIDIDLPEPRMQQPNSDPQARVRRRGVWDRETYLKNIRRLNKKQREVVLAVYDGVRLQSDPLLLYVDGAAGTGKSVVAQCCANAFDTFAGPSNSSDARVIVCAPTGKAACVIGGMTIHHSHSLSYNQEAGATERMHDGSSAIMCPLQGQRLANIQILFMNVEAQLIDEISMVSDRNFLAVDQRCKEAKGKEDDFGGLWTIVFGDYRQLTPVGGAPVYACSTEEITGSAALWQKFQYVELTENMRQGEDKQYADMLAVIGDAESSLCDEDCALTESRSSLKIIYSFRVTSPACTTEIKTKRSTTCACC</sequence>
<dbReference type="GO" id="GO:0006310">
    <property type="term" value="P:DNA recombination"/>
    <property type="evidence" value="ECO:0007669"/>
    <property type="project" value="UniProtKB-KW"/>
</dbReference>
<gene>
    <name evidence="4" type="ORF">ONE63_010369</name>
</gene>
<organism evidence="4 5">
    <name type="scientific">Megalurothrips usitatus</name>
    <name type="common">bean blossom thrips</name>
    <dbReference type="NCBI Taxonomy" id="439358"/>
    <lineage>
        <taxon>Eukaryota</taxon>
        <taxon>Metazoa</taxon>
        <taxon>Ecdysozoa</taxon>
        <taxon>Arthropoda</taxon>
        <taxon>Hexapoda</taxon>
        <taxon>Insecta</taxon>
        <taxon>Pterygota</taxon>
        <taxon>Neoptera</taxon>
        <taxon>Paraneoptera</taxon>
        <taxon>Thysanoptera</taxon>
        <taxon>Terebrantia</taxon>
        <taxon>Thripoidea</taxon>
        <taxon>Thripidae</taxon>
        <taxon>Megalurothrips</taxon>
    </lineage>
</organism>
<protein>
    <recommendedName>
        <fullName evidence="1">ATP-dependent DNA helicase</fullName>
        <ecNumber evidence="1">5.6.2.3</ecNumber>
    </recommendedName>
</protein>
<evidence type="ECO:0000259" key="2">
    <source>
        <dbReference type="Pfam" id="PF05970"/>
    </source>
</evidence>
<keyword evidence="1" id="KW-0347">Helicase</keyword>
<dbReference type="Pfam" id="PF05970">
    <property type="entry name" value="PIF1"/>
    <property type="match status" value="1"/>
</dbReference>
<evidence type="ECO:0000313" key="5">
    <source>
        <dbReference type="Proteomes" id="UP001075354"/>
    </source>
</evidence>
<dbReference type="GO" id="GO:0016787">
    <property type="term" value="F:hydrolase activity"/>
    <property type="evidence" value="ECO:0007669"/>
    <property type="project" value="UniProtKB-KW"/>
</dbReference>
<dbReference type="InterPro" id="IPR025476">
    <property type="entry name" value="Helitron_helicase-like"/>
</dbReference>
<comment type="cofactor">
    <cofactor evidence="1">
        <name>Mg(2+)</name>
        <dbReference type="ChEBI" id="CHEBI:18420"/>
    </cofactor>
</comment>
<dbReference type="GO" id="GO:0043139">
    <property type="term" value="F:5'-3' DNA helicase activity"/>
    <property type="evidence" value="ECO:0007669"/>
    <property type="project" value="UniProtKB-EC"/>
</dbReference>
<keyword evidence="1" id="KW-0378">Hydrolase</keyword>
<dbReference type="PANTHER" id="PTHR47642">
    <property type="entry name" value="ATP-DEPENDENT DNA HELICASE"/>
    <property type="match status" value="1"/>
</dbReference>
<dbReference type="SUPFAM" id="SSF52540">
    <property type="entry name" value="P-loop containing nucleoside triphosphate hydrolases"/>
    <property type="match status" value="1"/>
</dbReference>
<keyword evidence="1" id="KW-0233">DNA recombination</keyword>